<name>A0ABQ2BRJ0_9BACL</name>
<dbReference type="Proteomes" id="UP000615455">
    <property type="component" value="Unassembled WGS sequence"/>
</dbReference>
<evidence type="ECO:0000256" key="1">
    <source>
        <dbReference type="ARBA" id="ARBA00022823"/>
    </source>
</evidence>
<evidence type="ECO:0000313" key="4">
    <source>
        <dbReference type="Proteomes" id="UP000615455"/>
    </source>
</evidence>
<dbReference type="EMBL" id="BMHE01000005">
    <property type="protein sequence ID" value="GGI45849.1"/>
    <property type="molecule type" value="Genomic_DNA"/>
</dbReference>
<dbReference type="PROSITE" id="PS50968">
    <property type="entry name" value="BIOTINYL_LIPOYL"/>
    <property type="match status" value="1"/>
</dbReference>
<comment type="caution">
    <text evidence="3">The sequence shown here is derived from an EMBL/GenBank/DDBJ whole genome shotgun (WGS) entry which is preliminary data.</text>
</comment>
<organism evidence="3 4">
    <name type="scientific">Paenibacillus marchantiophytorum</name>
    <dbReference type="NCBI Taxonomy" id="1619310"/>
    <lineage>
        <taxon>Bacteria</taxon>
        <taxon>Bacillati</taxon>
        <taxon>Bacillota</taxon>
        <taxon>Bacilli</taxon>
        <taxon>Bacillales</taxon>
        <taxon>Paenibacillaceae</taxon>
        <taxon>Paenibacillus</taxon>
    </lineage>
</organism>
<dbReference type="InterPro" id="IPR033753">
    <property type="entry name" value="GCV_H/Fam206"/>
</dbReference>
<dbReference type="PANTHER" id="PTHR11715:SF3">
    <property type="entry name" value="GLYCINE CLEAVAGE SYSTEM H PROTEIN-RELATED"/>
    <property type="match status" value="1"/>
</dbReference>
<keyword evidence="4" id="KW-1185">Reference proteome</keyword>
<dbReference type="InterPro" id="IPR002930">
    <property type="entry name" value="GCV_H"/>
</dbReference>
<dbReference type="Gene3D" id="2.40.50.100">
    <property type="match status" value="1"/>
</dbReference>
<dbReference type="RefSeq" id="WP_189009681.1">
    <property type="nucleotide sequence ID" value="NZ_BMHE01000005.1"/>
</dbReference>
<dbReference type="SUPFAM" id="SSF51230">
    <property type="entry name" value="Single hybrid motif"/>
    <property type="match status" value="1"/>
</dbReference>
<accession>A0ABQ2BRJ0</accession>
<keyword evidence="1" id="KW-0450">Lipoyl</keyword>
<dbReference type="PANTHER" id="PTHR11715">
    <property type="entry name" value="GLYCINE CLEAVAGE SYSTEM H PROTEIN"/>
    <property type="match status" value="1"/>
</dbReference>
<dbReference type="InterPro" id="IPR011053">
    <property type="entry name" value="Single_hybrid_motif"/>
</dbReference>
<sequence length="128" mass="14678">MSVPVNLKYTRDHFWIRQEGDRAVIGLTENGLEQLGMILYIELPERDAIVMQNEFIGSLETVDNEHDLHSPLSGKITAVNILLERASQLLNESPYEKGWLFAIQWSQASELEQLWDANSYQAENPADY</sequence>
<evidence type="ECO:0000259" key="2">
    <source>
        <dbReference type="PROSITE" id="PS50968"/>
    </source>
</evidence>
<dbReference type="InterPro" id="IPR000089">
    <property type="entry name" value="Biotin_lipoyl"/>
</dbReference>
<dbReference type="CDD" id="cd06848">
    <property type="entry name" value="GCS_H"/>
    <property type="match status" value="1"/>
</dbReference>
<evidence type="ECO:0000313" key="3">
    <source>
        <dbReference type="EMBL" id="GGI45849.1"/>
    </source>
</evidence>
<protein>
    <submittedName>
        <fullName evidence="3">Glycine cleavage system H protein</fullName>
    </submittedName>
</protein>
<dbReference type="Pfam" id="PF01597">
    <property type="entry name" value="GCV_H"/>
    <property type="match status" value="1"/>
</dbReference>
<reference evidence="4" key="1">
    <citation type="journal article" date="2019" name="Int. J. Syst. Evol. Microbiol.">
        <title>The Global Catalogue of Microorganisms (GCM) 10K type strain sequencing project: providing services to taxonomists for standard genome sequencing and annotation.</title>
        <authorList>
            <consortium name="The Broad Institute Genomics Platform"/>
            <consortium name="The Broad Institute Genome Sequencing Center for Infectious Disease"/>
            <person name="Wu L."/>
            <person name="Ma J."/>
        </authorList>
    </citation>
    <scope>NUCLEOTIDE SEQUENCE [LARGE SCALE GENOMIC DNA]</scope>
    <source>
        <strain evidence="4">CGMCC 1.15043</strain>
    </source>
</reference>
<proteinExistence type="predicted"/>
<gene>
    <name evidence="3" type="primary">gcvH</name>
    <name evidence="3" type="ORF">GCM10008018_14180</name>
</gene>
<feature type="domain" description="Lipoyl-binding" evidence="2">
    <location>
        <begin position="22"/>
        <end position="104"/>
    </location>
</feature>